<evidence type="ECO:0000313" key="2">
    <source>
        <dbReference type="EMBL" id="MFC6870045.1"/>
    </source>
</evidence>
<gene>
    <name evidence="2" type="ORF">ACFQGD_23155</name>
</gene>
<dbReference type="Pfam" id="PF16170">
    <property type="entry name" value="DUF4873"/>
    <property type="match status" value="1"/>
</dbReference>
<evidence type="ECO:0000313" key="3">
    <source>
        <dbReference type="Proteomes" id="UP001596337"/>
    </source>
</evidence>
<reference evidence="3" key="1">
    <citation type="journal article" date="2019" name="Int. J. Syst. Evol. Microbiol.">
        <title>The Global Catalogue of Microorganisms (GCM) 10K type strain sequencing project: providing services to taxonomists for standard genome sequencing and annotation.</title>
        <authorList>
            <consortium name="The Broad Institute Genomics Platform"/>
            <consortium name="The Broad Institute Genome Sequencing Center for Infectious Disease"/>
            <person name="Wu L."/>
            <person name="Ma J."/>
        </authorList>
    </citation>
    <scope>NUCLEOTIDE SEQUENCE [LARGE SCALE GENOMIC DNA]</scope>
    <source>
        <strain evidence="3">KCTC 32255</strain>
    </source>
</reference>
<feature type="domain" description="DUF4873" evidence="1">
    <location>
        <begin position="3"/>
        <end position="92"/>
    </location>
</feature>
<evidence type="ECO:0000259" key="1">
    <source>
        <dbReference type="Pfam" id="PF16170"/>
    </source>
</evidence>
<protein>
    <submittedName>
        <fullName evidence="2">DUF4873 domain-containing protein</fullName>
    </submittedName>
</protein>
<proteinExistence type="predicted"/>
<keyword evidence="3" id="KW-1185">Reference proteome</keyword>
<dbReference type="EMBL" id="JBHSXX010000001">
    <property type="protein sequence ID" value="MFC6870045.1"/>
    <property type="molecule type" value="Genomic_DNA"/>
</dbReference>
<organism evidence="2 3">
    <name type="scientific">Haloechinothrix salitolerans</name>
    <dbReference type="NCBI Taxonomy" id="926830"/>
    <lineage>
        <taxon>Bacteria</taxon>
        <taxon>Bacillati</taxon>
        <taxon>Actinomycetota</taxon>
        <taxon>Actinomycetes</taxon>
        <taxon>Pseudonocardiales</taxon>
        <taxon>Pseudonocardiaceae</taxon>
        <taxon>Haloechinothrix</taxon>
    </lineage>
</organism>
<name>A0ABW2C6V6_9PSEU</name>
<accession>A0ABW2C6V6</accession>
<dbReference type="Proteomes" id="UP001596337">
    <property type="component" value="Unassembled WGS sequence"/>
</dbReference>
<comment type="caution">
    <text evidence="2">The sequence shown here is derived from an EMBL/GenBank/DDBJ whole genome shotgun (WGS) entry which is preliminary data.</text>
</comment>
<dbReference type="InterPro" id="IPR032371">
    <property type="entry name" value="DUF4873"/>
</dbReference>
<sequence length="105" mass="11391">MSEDYRGPATLTRGDTHIPVTVVLAGHREPLDGKYHWYGRVNADARVRSLKESGHSDVTVTLPDGDPTPARLAEVDPWGHVRITGVGAPPFPLETLEDIEGPLDA</sequence>
<dbReference type="RefSeq" id="WP_345394126.1">
    <property type="nucleotide sequence ID" value="NZ_BAABLA010000021.1"/>
</dbReference>